<dbReference type="SMART" id="SM00100">
    <property type="entry name" value="cNMP"/>
    <property type="match status" value="1"/>
</dbReference>
<feature type="region of interest" description="Disordered" evidence="3">
    <location>
        <begin position="1"/>
        <end position="33"/>
    </location>
</feature>
<evidence type="ECO:0000313" key="7">
    <source>
        <dbReference type="Proteomes" id="UP000601435"/>
    </source>
</evidence>
<evidence type="ECO:0000256" key="1">
    <source>
        <dbReference type="ARBA" id="ARBA00022837"/>
    </source>
</evidence>
<dbReference type="Gene3D" id="2.60.120.10">
    <property type="entry name" value="Jelly Rolls"/>
    <property type="match status" value="1"/>
</dbReference>
<keyword evidence="2" id="KW-0813">Transport</keyword>
<dbReference type="EMBL" id="CAJNJA010095696">
    <property type="protein sequence ID" value="CAE7942096.1"/>
    <property type="molecule type" value="Genomic_DNA"/>
</dbReference>
<evidence type="ECO:0000259" key="4">
    <source>
        <dbReference type="PROSITE" id="PS50042"/>
    </source>
</evidence>
<comment type="caution">
    <text evidence="6">The sequence shown here is derived from an EMBL/GenBank/DDBJ whole genome shotgun (WGS) entry which is preliminary data.</text>
</comment>
<dbReference type="Pfam" id="PF13499">
    <property type="entry name" value="EF-hand_7"/>
    <property type="match status" value="1"/>
</dbReference>
<dbReference type="InterPro" id="IPR018490">
    <property type="entry name" value="cNMP-bd_dom_sf"/>
</dbReference>
<dbReference type="PANTHER" id="PTHR45638:SF11">
    <property type="entry name" value="CYCLIC NUCLEOTIDE-GATED CATION CHANNEL SUBUNIT A"/>
    <property type="match status" value="1"/>
</dbReference>
<feature type="domain" description="EF-hand" evidence="5">
    <location>
        <begin position="352"/>
        <end position="387"/>
    </location>
</feature>
<sequence>MHQEGPVSQHADPKAVLAKQCSEGPRTPTEDLSKTPLFAPCGTSFVSEIVLVAQPETYQPGESIWVQGEECKKVYILKSGEVELIQEDHTVLHTWSAGTMLGLCILLNVHHRLRTAQAATVCECLALPSTSFHAILKQHPAEKKHFLEAAQAEAKGILGDRQFECLVGEVPKSPPKSVHRKGAFHRKSHNAGHDDKLDKSPKKSKALEKLPTIEPVTKPFSSSKLVPSSLPISSRFRRPSWSKRCASMLDDDSGSDTELNAVSAQFSERQISTQSSPDVVVWSRSSTAPTFPHALLTPDHSGTGTGSHLLVPRPPASSNASRENSPTPSAASKSTCPEPADDISPASKKATYWCDVIKDWFGCLDTDGSGRIDREEFKNIAKNLSAAFAWDDHQSALLLQEIDTNSDEQVDLPEFAGWLTNVHATMTFSPEGWLQTYDLGDTLQPLYECYDPDRSGISKDQFLRTYRIIANALKHTPVALQKKADVWVRAAEEEYENLNDDGKDMLIEIDDFIQWQAQLLKHSGIPNSVLPEKVAGLARALKVINDLDKKSTVADDKDEAVLSKSIQKVATLARELYLPCSQQLRKLLEANNHERKEEPCDENYKWENPPDGAVNRLRRDCAINLGVLLPGILPHKSGETSKSDVWRFARRNSHMRNRKGKSLPQAPVVGMAMSSMNRRLMVAKLAIALLAVRVLMPSFVSPSGPSIHAQSPRRQLTAVRAEGEAEEDGDMLEFLKVEQDIELSPEEYKMALEAEVETQRKKYYIGGVVDPKNLVVPWKPVDEDVLVKDARRTLKKNGIRDPAGGDVDTEYDDSEMELTLIDDDVNLQWAGGVPGTKVGYIIERKPAGSTNFEEIATYDNMKNPQLLAKPYSGHEYTFTDSMVAPGKYTYRLLCRSRDGSIDVVDQKELLVADAPGVDLKIAFPVLGAFVLFSMNTPVLGELLLCFHSSAGSLGKTDRFFAWLEAPRKSESDRKMYYELVPRDDGCGNALEPEWQRLPDGAPFHAELERLPKEQVILAILKTQELAHEQLQWPQVQRSLGLAECLELVMHEDVEQVSKVIHTFARQHVMQQPWHREQLEMGMTISDIVDEHLQEAVFSPEEVLHLLLNQEKMADPQPEPKNKLVATLSKMFSKNLSEA</sequence>
<feature type="region of interest" description="Disordered" evidence="3">
    <location>
        <begin position="292"/>
        <end position="345"/>
    </location>
</feature>
<dbReference type="InterPro" id="IPR000595">
    <property type="entry name" value="cNMP-bd_dom"/>
</dbReference>
<keyword evidence="2" id="KW-1071">Ligand-gated ion channel</keyword>
<dbReference type="InterPro" id="IPR014710">
    <property type="entry name" value="RmlC-like_jellyroll"/>
</dbReference>
<dbReference type="Proteomes" id="UP000601435">
    <property type="component" value="Unassembled WGS sequence"/>
</dbReference>
<dbReference type="InterPro" id="IPR011992">
    <property type="entry name" value="EF-hand-dom_pair"/>
</dbReference>
<evidence type="ECO:0000256" key="2">
    <source>
        <dbReference type="ARBA" id="ARBA00023286"/>
    </source>
</evidence>
<dbReference type="CDD" id="cd00038">
    <property type="entry name" value="CAP_ED"/>
    <property type="match status" value="1"/>
</dbReference>
<dbReference type="AlphaFoldDB" id="A0A813CDH4"/>
<dbReference type="GO" id="GO:0005509">
    <property type="term" value="F:calcium ion binding"/>
    <property type="evidence" value="ECO:0007669"/>
    <property type="project" value="InterPro"/>
</dbReference>
<reference evidence="6" key="1">
    <citation type="submission" date="2021-02" db="EMBL/GenBank/DDBJ databases">
        <authorList>
            <person name="Dougan E. K."/>
            <person name="Rhodes N."/>
            <person name="Thang M."/>
            <person name="Chan C."/>
        </authorList>
    </citation>
    <scope>NUCLEOTIDE SEQUENCE</scope>
</reference>
<dbReference type="SUPFAM" id="SSF47473">
    <property type="entry name" value="EF-hand"/>
    <property type="match status" value="1"/>
</dbReference>
<gene>
    <name evidence="6" type="primary">Cnga4</name>
    <name evidence="6" type="ORF">SNEC2469_LOCUS34525</name>
</gene>
<feature type="compositionally biased region" description="Basic and acidic residues" evidence="3">
    <location>
        <begin position="191"/>
        <end position="208"/>
    </location>
</feature>
<dbReference type="PROSITE" id="PS50042">
    <property type="entry name" value="CNMP_BINDING_3"/>
    <property type="match status" value="1"/>
</dbReference>
<dbReference type="PROSITE" id="PS50222">
    <property type="entry name" value="EF_HAND_2"/>
    <property type="match status" value="1"/>
</dbReference>
<feature type="compositionally biased region" description="Polar residues" evidence="3">
    <location>
        <begin position="316"/>
        <end position="335"/>
    </location>
</feature>
<dbReference type="InterPro" id="IPR018247">
    <property type="entry name" value="EF_Hand_1_Ca_BS"/>
</dbReference>
<feature type="compositionally biased region" description="Basic residues" evidence="3">
    <location>
        <begin position="177"/>
        <end position="190"/>
    </location>
</feature>
<dbReference type="InterPro" id="IPR050866">
    <property type="entry name" value="CNG_cation_channel"/>
</dbReference>
<keyword evidence="7" id="KW-1185">Reference proteome</keyword>
<keyword evidence="1" id="KW-0106">Calcium</keyword>
<dbReference type="GO" id="GO:0044877">
    <property type="term" value="F:protein-containing complex binding"/>
    <property type="evidence" value="ECO:0007669"/>
    <property type="project" value="TreeGrafter"/>
</dbReference>
<keyword evidence="2" id="KW-0406">Ion transport</keyword>
<keyword evidence="2" id="KW-0407">Ion channel</keyword>
<proteinExistence type="predicted"/>
<evidence type="ECO:0000259" key="5">
    <source>
        <dbReference type="PROSITE" id="PS50222"/>
    </source>
</evidence>
<organism evidence="6 7">
    <name type="scientific">Symbiodinium necroappetens</name>
    <dbReference type="NCBI Taxonomy" id="1628268"/>
    <lineage>
        <taxon>Eukaryota</taxon>
        <taxon>Sar</taxon>
        <taxon>Alveolata</taxon>
        <taxon>Dinophyceae</taxon>
        <taxon>Suessiales</taxon>
        <taxon>Symbiodiniaceae</taxon>
        <taxon>Symbiodinium</taxon>
    </lineage>
</organism>
<dbReference type="PROSITE" id="PS00018">
    <property type="entry name" value="EF_HAND_1"/>
    <property type="match status" value="1"/>
</dbReference>
<evidence type="ECO:0000256" key="3">
    <source>
        <dbReference type="SAM" id="MobiDB-lite"/>
    </source>
</evidence>
<protein>
    <submittedName>
        <fullName evidence="6">Cnga4 protein</fullName>
    </submittedName>
</protein>
<feature type="domain" description="Cyclic nucleotide-binding" evidence="4">
    <location>
        <begin position="37"/>
        <end position="153"/>
    </location>
</feature>
<accession>A0A813CDH4</accession>
<dbReference type="SUPFAM" id="SSF51206">
    <property type="entry name" value="cAMP-binding domain-like"/>
    <property type="match status" value="1"/>
</dbReference>
<dbReference type="OrthoDB" id="421226at2759"/>
<dbReference type="GO" id="GO:0005221">
    <property type="term" value="F:intracellularly cyclic nucleotide-activated monoatomic cation channel activity"/>
    <property type="evidence" value="ECO:0007669"/>
    <property type="project" value="InterPro"/>
</dbReference>
<dbReference type="InterPro" id="IPR002048">
    <property type="entry name" value="EF_hand_dom"/>
</dbReference>
<dbReference type="PANTHER" id="PTHR45638">
    <property type="entry name" value="CYCLIC NUCLEOTIDE-GATED CATION CHANNEL SUBUNIT A"/>
    <property type="match status" value="1"/>
</dbReference>
<feature type="region of interest" description="Disordered" evidence="3">
    <location>
        <begin position="171"/>
        <end position="209"/>
    </location>
</feature>
<dbReference type="Pfam" id="PF00027">
    <property type="entry name" value="cNMP_binding"/>
    <property type="match status" value="1"/>
</dbReference>
<name>A0A813CDH4_9DINO</name>
<dbReference type="Gene3D" id="1.10.238.10">
    <property type="entry name" value="EF-hand"/>
    <property type="match status" value="1"/>
</dbReference>
<evidence type="ECO:0000313" key="6">
    <source>
        <dbReference type="EMBL" id="CAE7942096.1"/>
    </source>
</evidence>
<dbReference type="SMART" id="SM00054">
    <property type="entry name" value="EFh"/>
    <property type="match status" value="2"/>
</dbReference>